<dbReference type="EMBL" id="WOCE01000020">
    <property type="protein sequence ID" value="KAE9591203.1"/>
    <property type="molecule type" value="Genomic_DNA"/>
</dbReference>
<keyword evidence="1" id="KW-1133">Transmembrane helix</keyword>
<proteinExistence type="predicted"/>
<keyword evidence="3" id="KW-1185">Reference proteome</keyword>
<feature type="transmembrane region" description="Helical" evidence="1">
    <location>
        <begin position="36"/>
        <end position="55"/>
    </location>
</feature>
<keyword evidence="1" id="KW-0472">Membrane</keyword>
<sequence length="89" mass="10974">MKMKRKWLLKGHLTFQNSNSVSVFNIYIFLHFHISLLWFHSFFTFIILVSLFLLFHSHSLSPFSLSHYFSIFNLFLYPFFCIFFFHMYD</sequence>
<comment type="caution">
    <text evidence="2">The sequence shown here is derived from an EMBL/GenBank/DDBJ whole genome shotgun (WGS) entry which is preliminary data.</text>
</comment>
<keyword evidence="1" id="KW-0812">Transmembrane</keyword>
<gene>
    <name evidence="2" type="ORF">Lalb_Chr20g0115941</name>
</gene>
<evidence type="ECO:0000256" key="1">
    <source>
        <dbReference type="SAM" id="Phobius"/>
    </source>
</evidence>
<protein>
    <submittedName>
        <fullName evidence="2">Uncharacterized protein</fullName>
    </submittedName>
</protein>
<evidence type="ECO:0000313" key="2">
    <source>
        <dbReference type="EMBL" id="KAE9591203.1"/>
    </source>
</evidence>
<organism evidence="2 3">
    <name type="scientific">Lupinus albus</name>
    <name type="common">White lupine</name>
    <name type="synonym">Lupinus termis</name>
    <dbReference type="NCBI Taxonomy" id="3870"/>
    <lineage>
        <taxon>Eukaryota</taxon>
        <taxon>Viridiplantae</taxon>
        <taxon>Streptophyta</taxon>
        <taxon>Embryophyta</taxon>
        <taxon>Tracheophyta</taxon>
        <taxon>Spermatophyta</taxon>
        <taxon>Magnoliopsida</taxon>
        <taxon>eudicotyledons</taxon>
        <taxon>Gunneridae</taxon>
        <taxon>Pentapetalae</taxon>
        <taxon>rosids</taxon>
        <taxon>fabids</taxon>
        <taxon>Fabales</taxon>
        <taxon>Fabaceae</taxon>
        <taxon>Papilionoideae</taxon>
        <taxon>50 kb inversion clade</taxon>
        <taxon>genistoids sensu lato</taxon>
        <taxon>core genistoids</taxon>
        <taxon>Genisteae</taxon>
        <taxon>Lupinus</taxon>
    </lineage>
</organism>
<accession>A0A6A4NGJ3</accession>
<dbReference type="AlphaFoldDB" id="A0A6A4NGJ3"/>
<feature type="transmembrane region" description="Helical" evidence="1">
    <location>
        <begin position="67"/>
        <end position="88"/>
    </location>
</feature>
<dbReference type="Proteomes" id="UP000447434">
    <property type="component" value="Chromosome 20"/>
</dbReference>
<reference evidence="3" key="1">
    <citation type="journal article" date="2020" name="Nat. Commun.">
        <title>Genome sequence of the cluster root forming white lupin.</title>
        <authorList>
            <person name="Hufnagel B."/>
            <person name="Marques A."/>
            <person name="Soriano A."/>
            <person name="Marques L."/>
            <person name="Divol F."/>
            <person name="Doumas P."/>
            <person name="Sallet E."/>
            <person name="Mancinotti D."/>
            <person name="Carrere S."/>
            <person name="Marande W."/>
            <person name="Arribat S."/>
            <person name="Keller J."/>
            <person name="Huneau C."/>
            <person name="Blein T."/>
            <person name="Aime D."/>
            <person name="Laguerre M."/>
            <person name="Taylor J."/>
            <person name="Schubert V."/>
            <person name="Nelson M."/>
            <person name="Geu-Flores F."/>
            <person name="Crespi M."/>
            <person name="Gallardo-Guerrero K."/>
            <person name="Delaux P.-M."/>
            <person name="Salse J."/>
            <person name="Berges H."/>
            <person name="Guyot R."/>
            <person name="Gouzy J."/>
            <person name="Peret B."/>
        </authorList>
    </citation>
    <scope>NUCLEOTIDE SEQUENCE [LARGE SCALE GENOMIC DNA]</scope>
    <source>
        <strain evidence="3">cv. Amiga</strain>
    </source>
</reference>
<name>A0A6A4NGJ3_LUPAL</name>
<evidence type="ECO:0000313" key="3">
    <source>
        <dbReference type="Proteomes" id="UP000447434"/>
    </source>
</evidence>